<dbReference type="Proteomes" id="UP000280881">
    <property type="component" value="Unassembled WGS sequence"/>
</dbReference>
<accession>A0A420W9G4</accession>
<evidence type="ECO:0000313" key="3">
    <source>
        <dbReference type="Proteomes" id="UP000280881"/>
    </source>
</evidence>
<proteinExistence type="predicted"/>
<feature type="transmembrane region" description="Helical" evidence="1">
    <location>
        <begin position="6"/>
        <end position="25"/>
    </location>
</feature>
<feature type="transmembrane region" description="Helical" evidence="1">
    <location>
        <begin position="97"/>
        <end position="114"/>
    </location>
</feature>
<dbReference type="RefSeq" id="WP_121170285.1">
    <property type="nucleotide sequence ID" value="NZ_RBIE01000001.1"/>
</dbReference>
<keyword evidence="1" id="KW-1133">Transmembrane helix</keyword>
<evidence type="ECO:0000256" key="1">
    <source>
        <dbReference type="SAM" id="Phobius"/>
    </source>
</evidence>
<evidence type="ECO:0000313" key="2">
    <source>
        <dbReference type="EMBL" id="RKQ63947.1"/>
    </source>
</evidence>
<dbReference type="AlphaFoldDB" id="A0A420W9G4"/>
<feature type="transmembrane region" description="Helical" evidence="1">
    <location>
        <begin position="37"/>
        <end position="58"/>
    </location>
</feature>
<sequence length="116" mass="13575">MELAEIWGWWLVLICGTYLIKPSICDMVLEMMGREEFLLISAWFSLFLGVPTLILNNWRVPELSLIGILFTVNGILRLLFAKKLSRKFSFYRKYKQIPLSISALGLIFGLWLLLRY</sequence>
<dbReference type="EMBL" id="RBIE01000001">
    <property type="protein sequence ID" value="RKQ63947.1"/>
    <property type="molecule type" value="Genomic_DNA"/>
</dbReference>
<name>A0A420W9G4_9BACT</name>
<keyword evidence="1" id="KW-0472">Membrane</keyword>
<feature type="transmembrane region" description="Helical" evidence="1">
    <location>
        <begin position="64"/>
        <end position="85"/>
    </location>
</feature>
<comment type="caution">
    <text evidence="2">The sequence shown here is derived from an EMBL/GenBank/DDBJ whole genome shotgun (WGS) entry which is preliminary data.</text>
</comment>
<protein>
    <submittedName>
        <fullName evidence="2">Uncharacterized protein</fullName>
    </submittedName>
</protein>
<keyword evidence="3" id="KW-1185">Reference proteome</keyword>
<reference evidence="2 3" key="1">
    <citation type="submission" date="2018-10" db="EMBL/GenBank/DDBJ databases">
        <title>Genomic Encyclopedia of Type Strains, Phase IV (KMG-IV): sequencing the most valuable type-strain genomes for metagenomic binning, comparative biology and taxonomic classification.</title>
        <authorList>
            <person name="Goeker M."/>
        </authorList>
    </citation>
    <scope>NUCLEOTIDE SEQUENCE [LARGE SCALE GENOMIC DNA]</scope>
    <source>
        <strain evidence="2 3">DSM 15521</strain>
    </source>
</reference>
<organism evidence="2 3">
    <name type="scientific">Thermovibrio guaymasensis</name>
    <dbReference type="NCBI Taxonomy" id="240167"/>
    <lineage>
        <taxon>Bacteria</taxon>
        <taxon>Pseudomonadati</taxon>
        <taxon>Aquificota</taxon>
        <taxon>Aquificia</taxon>
        <taxon>Desulfurobacteriales</taxon>
        <taxon>Desulfurobacteriaceae</taxon>
        <taxon>Thermovibrio</taxon>
    </lineage>
</organism>
<keyword evidence="1" id="KW-0812">Transmembrane</keyword>
<gene>
    <name evidence="2" type="ORF">C7457_0836</name>
</gene>